<dbReference type="InterPro" id="IPR027417">
    <property type="entry name" value="P-loop_NTPase"/>
</dbReference>
<dbReference type="EMBL" id="NBYO01000001">
    <property type="protein sequence ID" value="OXT02053.1"/>
    <property type="molecule type" value="Genomic_DNA"/>
</dbReference>
<evidence type="ECO:0000313" key="12">
    <source>
        <dbReference type="EMBL" id="OXT02053.1"/>
    </source>
</evidence>
<evidence type="ECO:0000256" key="9">
    <source>
        <dbReference type="ARBA" id="ARBA00022842"/>
    </source>
</evidence>
<keyword evidence="13" id="KW-1185">Reference proteome</keyword>
<dbReference type="PIRSF" id="PIRSF036599">
    <property type="entry name" value="AtpPhos"/>
    <property type="match status" value="1"/>
</dbReference>
<comment type="caution">
    <text evidence="12">The sequence shown here is derived from an EMBL/GenBank/DDBJ whole genome shotgun (WGS) entry which is preliminary data.</text>
</comment>
<feature type="domain" description="Aminoglycoside phosphotransferase" evidence="11">
    <location>
        <begin position="228"/>
        <end position="441"/>
    </location>
</feature>
<dbReference type="Gene3D" id="3.40.50.300">
    <property type="entry name" value="P-loop containing nucleotide triphosphate hydrolases"/>
    <property type="match status" value="1"/>
</dbReference>
<evidence type="ECO:0000256" key="2">
    <source>
        <dbReference type="ARBA" id="ARBA00007599"/>
    </source>
</evidence>
<comment type="subcellular location">
    <subcellularLocation>
        <location evidence="1">Cytoplasm</location>
    </subcellularLocation>
</comment>
<proteinExistence type="inferred from homology"/>
<dbReference type="InterPro" id="IPR003442">
    <property type="entry name" value="T6A_TsaE"/>
</dbReference>
<keyword evidence="5" id="KW-0819">tRNA processing</keyword>
<dbReference type="GO" id="GO:0005737">
    <property type="term" value="C:cytoplasm"/>
    <property type="evidence" value="ECO:0007669"/>
    <property type="project" value="UniProtKB-SubCell"/>
</dbReference>
<dbReference type="InterPro" id="IPR012180">
    <property type="entry name" value="Bifunc_ATPase/PTrfase"/>
</dbReference>
<dbReference type="PANTHER" id="PTHR33540:SF2">
    <property type="entry name" value="TRNA THREONYLCARBAMOYLADENOSINE BIOSYNTHESIS PROTEIN TSAE"/>
    <property type="match status" value="1"/>
</dbReference>
<dbReference type="GO" id="GO:0002949">
    <property type="term" value="P:tRNA threonylcarbamoyladenosine modification"/>
    <property type="evidence" value="ECO:0007669"/>
    <property type="project" value="InterPro"/>
</dbReference>
<dbReference type="Pfam" id="PF01636">
    <property type="entry name" value="APH"/>
    <property type="match status" value="1"/>
</dbReference>
<dbReference type="InterPro" id="IPR011009">
    <property type="entry name" value="Kinase-like_dom_sf"/>
</dbReference>
<dbReference type="NCBIfam" id="TIGR00150">
    <property type="entry name" value="T6A_YjeE"/>
    <property type="match status" value="1"/>
</dbReference>
<organism evidence="12 13">
    <name type="scientific">Notoacmeibacter marinus</name>
    <dbReference type="NCBI Taxonomy" id="1876515"/>
    <lineage>
        <taxon>Bacteria</taxon>
        <taxon>Pseudomonadati</taxon>
        <taxon>Pseudomonadota</taxon>
        <taxon>Alphaproteobacteria</taxon>
        <taxon>Hyphomicrobiales</taxon>
        <taxon>Notoacmeibacteraceae</taxon>
        <taxon>Notoacmeibacter</taxon>
    </lineage>
</organism>
<evidence type="ECO:0000256" key="5">
    <source>
        <dbReference type="ARBA" id="ARBA00022694"/>
    </source>
</evidence>
<dbReference type="Gene3D" id="3.90.1200.10">
    <property type="match status" value="1"/>
</dbReference>
<evidence type="ECO:0000256" key="4">
    <source>
        <dbReference type="ARBA" id="ARBA00022490"/>
    </source>
</evidence>
<evidence type="ECO:0000256" key="3">
    <source>
        <dbReference type="ARBA" id="ARBA00019010"/>
    </source>
</evidence>
<evidence type="ECO:0000256" key="10">
    <source>
        <dbReference type="ARBA" id="ARBA00032441"/>
    </source>
</evidence>
<keyword evidence="6" id="KW-0479">Metal-binding</keyword>
<dbReference type="Gene3D" id="3.30.200.20">
    <property type="entry name" value="Phosphorylase Kinase, domain 1"/>
    <property type="match status" value="1"/>
</dbReference>
<keyword evidence="9" id="KW-0460">Magnesium</keyword>
<dbReference type="GO" id="GO:0046872">
    <property type="term" value="F:metal ion binding"/>
    <property type="evidence" value="ECO:0007669"/>
    <property type="project" value="UniProtKB-KW"/>
</dbReference>
<comment type="similarity">
    <text evidence="2">Belongs to the TsaE family.</text>
</comment>
<dbReference type="InterPro" id="IPR002575">
    <property type="entry name" value="Aminoglycoside_PTrfase"/>
</dbReference>
<dbReference type="GO" id="GO:0016740">
    <property type="term" value="F:transferase activity"/>
    <property type="evidence" value="ECO:0007669"/>
    <property type="project" value="UniProtKB-KW"/>
</dbReference>
<sequence>MSAVVPTFRAGENNGPESFAIALPTEAATVRLAEDLALCLEPGDLVALSGDLGAGKSFLARALLRALADDDSLDVPSPTFTLVQHYNGRLPVAHYDLYRLDEEGELDELGLDEWLEDGAALVEWPERGGKSLPRAALAIQIAIEGTGRQAVLTATPDFAPKLERSLGIRSFLNAGGRKSAKRRFFCGDASTRSYESIRLDGEETVLMNAPAQPDGSPLADYGVPYSQVAHLAENVRAFVAIAGELRRFGLAAPAIFQSDLDAGLLLIEHLGTDGIRSAGPSGGEPVAERYLASAQMLAHLHAQPVSRTIALDKGHPYEIADYDRRAMVVEIDLLPQWYMSYRLPQADASSFAAAYHKAWEAVLNALSKAEKGLVLRDFHSPNIIWRPDREGLGRIGLIDFQDAVIGPLAYDVASLAQDARVTVPPELERAIIDAYCAARGPDFDRNRFETAYAITAAQRNSKIAGIFVRLDRRDGKSGYLTHLPRIEAYLRRNLAHDALAPLRHIYAEIGLSVNGS</sequence>
<evidence type="ECO:0000256" key="6">
    <source>
        <dbReference type="ARBA" id="ARBA00022723"/>
    </source>
</evidence>
<evidence type="ECO:0000256" key="1">
    <source>
        <dbReference type="ARBA" id="ARBA00004496"/>
    </source>
</evidence>
<reference evidence="13" key="1">
    <citation type="journal article" date="2017" name="Int. J. Syst. Evol. Microbiol.">
        <title>Notoacmeibacter marinus gen. nov., sp. nov., isolated from the gut of a limpet and proposal of Notoacmeibacteraceae fam. nov. in the order Rhizobiales of the class Alphaproteobacteria.</title>
        <authorList>
            <person name="Huang Z."/>
            <person name="Guo F."/>
            <person name="Lai Q."/>
        </authorList>
    </citation>
    <scope>NUCLEOTIDE SEQUENCE [LARGE SCALE GENOMIC DNA]</scope>
    <source>
        <strain evidence="13">XMTR2A4</strain>
    </source>
</reference>
<evidence type="ECO:0000256" key="8">
    <source>
        <dbReference type="ARBA" id="ARBA00022840"/>
    </source>
</evidence>
<evidence type="ECO:0000313" key="13">
    <source>
        <dbReference type="Proteomes" id="UP000215405"/>
    </source>
</evidence>
<protein>
    <recommendedName>
        <fullName evidence="3">tRNA threonylcarbamoyladenosine biosynthesis protein TsaE</fullName>
    </recommendedName>
    <alternativeName>
        <fullName evidence="10">t(6)A37 threonylcarbamoyladenosine biosynthesis protein TsaE</fullName>
    </alternativeName>
</protein>
<dbReference type="RefSeq" id="WP_094076016.1">
    <property type="nucleotide sequence ID" value="NZ_NBYO01000001.1"/>
</dbReference>
<keyword evidence="7" id="KW-0547">Nucleotide-binding</keyword>
<dbReference type="SUPFAM" id="SSF56112">
    <property type="entry name" value="Protein kinase-like (PK-like)"/>
    <property type="match status" value="1"/>
</dbReference>
<keyword evidence="4" id="KW-0963">Cytoplasm</keyword>
<dbReference type="SUPFAM" id="SSF52540">
    <property type="entry name" value="P-loop containing nucleoside triphosphate hydrolases"/>
    <property type="match status" value="1"/>
</dbReference>
<dbReference type="Proteomes" id="UP000215405">
    <property type="component" value="Unassembled WGS sequence"/>
</dbReference>
<dbReference type="AlphaFoldDB" id="A0A231V1J2"/>
<evidence type="ECO:0000256" key="7">
    <source>
        <dbReference type="ARBA" id="ARBA00022741"/>
    </source>
</evidence>
<dbReference type="PANTHER" id="PTHR33540">
    <property type="entry name" value="TRNA THREONYLCARBAMOYLADENOSINE BIOSYNTHESIS PROTEIN TSAE"/>
    <property type="match status" value="1"/>
</dbReference>
<dbReference type="Pfam" id="PF02367">
    <property type="entry name" value="TsaE"/>
    <property type="match status" value="1"/>
</dbReference>
<keyword evidence="12" id="KW-0808">Transferase</keyword>
<keyword evidence="8" id="KW-0067">ATP-binding</keyword>
<evidence type="ECO:0000259" key="11">
    <source>
        <dbReference type="Pfam" id="PF01636"/>
    </source>
</evidence>
<gene>
    <name evidence="12" type="ORF">B7H23_03735</name>
</gene>
<dbReference type="GO" id="GO:0005524">
    <property type="term" value="F:ATP binding"/>
    <property type="evidence" value="ECO:0007669"/>
    <property type="project" value="UniProtKB-KW"/>
</dbReference>
<name>A0A231V1J2_9HYPH</name>
<accession>A0A231V1J2</accession>